<protein>
    <submittedName>
        <fullName evidence="3">Uncharacterized protein</fullName>
    </submittedName>
</protein>
<keyword evidence="2" id="KW-0732">Signal</keyword>
<keyword evidence="4" id="KW-1185">Reference proteome</keyword>
<accession>A0A1G8C9E2</accession>
<name>A0A1G8C9E2_9PSED</name>
<evidence type="ECO:0000256" key="2">
    <source>
        <dbReference type="SAM" id="SignalP"/>
    </source>
</evidence>
<evidence type="ECO:0000313" key="3">
    <source>
        <dbReference type="EMBL" id="SDH42086.1"/>
    </source>
</evidence>
<dbReference type="OrthoDB" id="7030781at2"/>
<evidence type="ECO:0000313" key="4">
    <source>
        <dbReference type="Proteomes" id="UP000182894"/>
    </source>
</evidence>
<gene>
    <name evidence="3" type="ORF">SAMN05216605_106184</name>
</gene>
<dbReference type="Proteomes" id="UP000182894">
    <property type="component" value="Unassembled WGS sequence"/>
</dbReference>
<evidence type="ECO:0000256" key="1">
    <source>
        <dbReference type="SAM" id="MobiDB-lite"/>
    </source>
</evidence>
<feature type="chain" id="PRO_5010158019" evidence="2">
    <location>
        <begin position="25"/>
        <end position="74"/>
    </location>
</feature>
<feature type="compositionally biased region" description="Polar residues" evidence="1">
    <location>
        <begin position="57"/>
        <end position="68"/>
    </location>
</feature>
<reference evidence="4" key="1">
    <citation type="submission" date="2016-10" db="EMBL/GenBank/DDBJ databases">
        <authorList>
            <person name="Varghese N."/>
            <person name="Submissions S."/>
        </authorList>
    </citation>
    <scope>NUCLEOTIDE SEQUENCE [LARGE SCALE GENOMIC DNA]</scope>
    <source>
        <strain evidence="4">ATCC 700689</strain>
    </source>
</reference>
<dbReference type="AlphaFoldDB" id="A0A1G8C9E2"/>
<dbReference type="EMBL" id="FNCO01000006">
    <property type="protein sequence ID" value="SDH42086.1"/>
    <property type="molecule type" value="Genomic_DNA"/>
</dbReference>
<organism evidence="3 4">
    <name type="scientific">Pseudomonas abietaniphila</name>
    <dbReference type="NCBI Taxonomy" id="89065"/>
    <lineage>
        <taxon>Bacteria</taxon>
        <taxon>Pseudomonadati</taxon>
        <taxon>Pseudomonadota</taxon>
        <taxon>Gammaproteobacteria</taxon>
        <taxon>Pseudomonadales</taxon>
        <taxon>Pseudomonadaceae</taxon>
        <taxon>Pseudomonas</taxon>
    </lineage>
</organism>
<feature type="region of interest" description="Disordered" evidence="1">
    <location>
        <begin position="51"/>
        <end position="74"/>
    </location>
</feature>
<sequence length="74" mass="8139">MFKSIGIASALIVSLFLTAPFAMAEESPAFVARNDVIHANLEQYEEALTAQAREQSRNQQASTYNPQAENAKHT</sequence>
<proteinExistence type="predicted"/>
<feature type="signal peptide" evidence="2">
    <location>
        <begin position="1"/>
        <end position="24"/>
    </location>
</feature>
<dbReference type="RefSeq" id="WP_074753035.1">
    <property type="nucleotide sequence ID" value="NZ_FNCO01000006.1"/>
</dbReference>